<protein>
    <submittedName>
        <fullName evidence="1">Uncharacterized protein</fullName>
    </submittedName>
</protein>
<evidence type="ECO:0000313" key="2">
    <source>
        <dbReference type="Proteomes" id="UP001064048"/>
    </source>
</evidence>
<evidence type="ECO:0000313" key="1">
    <source>
        <dbReference type="EMBL" id="KAI8430301.1"/>
    </source>
</evidence>
<reference evidence="1 2" key="1">
    <citation type="journal article" date="2022" name="Genome Biol. Evol.">
        <title>The Spruce Budworm Genome: Reconstructing the Evolutionary History of Antifreeze Proteins.</title>
        <authorList>
            <person name="Beliveau C."/>
            <person name="Gagne P."/>
            <person name="Picq S."/>
            <person name="Vernygora O."/>
            <person name="Keeling C.I."/>
            <person name="Pinkney K."/>
            <person name="Doucet D."/>
            <person name="Wen F."/>
            <person name="Johnston J.S."/>
            <person name="Maaroufi H."/>
            <person name="Boyle B."/>
            <person name="Laroche J."/>
            <person name="Dewar K."/>
            <person name="Juretic N."/>
            <person name="Blackburn G."/>
            <person name="Nisole A."/>
            <person name="Brunet B."/>
            <person name="Brandao M."/>
            <person name="Lumley L."/>
            <person name="Duan J."/>
            <person name="Quan G."/>
            <person name="Lucarotti C.J."/>
            <person name="Roe A.D."/>
            <person name="Sperling F.A.H."/>
            <person name="Levesque R.C."/>
            <person name="Cusson M."/>
        </authorList>
    </citation>
    <scope>NUCLEOTIDE SEQUENCE [LARGE SCALE GENOMIC DNA]</scope>
    <source>
        <strain evidence="1">Glfc:IPQL:Cfum</strain>
    </source>
</reference>
<dbReference type="Proteomes" id="UP001064048">
    <property type="component" value="Chromosome Z"/>
</dbReference>
<keyword evidence="2" id="KW-1185">Reference proteome</keyword>
<name>A0ACC0K1F2_CHOFU</name>
<dbReference type="EMBL" id="CM046131">
    <property type="protein sequence ID" value="KAI8430301.1"/>
    <property type="molecule type" value="Genomic_DNA"/>
</dbReference>
<gene>
    <name evidence="1" type="ORF">MSG28_000611</name>
</gene>
<proteinExistence type="predicted"/>
<organism evidence="1 2">
    <name type="scientific">Choristoneura fumiferana</name>
    <name type="common">Spruce budworm moth</name>
    <name type="synonym">Archips fumiferana</name>
    <dbReference type="NCBI Taxonomy" id="7141"/>
    <lineage>
        <taxon>Eukaryota</taxon>
        <taxon>Metazoa</taxon>
        <taxon>Ecdysozoa</taxon>
        <taxon>Arthropoda</taxon>
        <taxon>Hexapoda</taxon>
        <taxon>Insecta</taxon>
        <taxon>Pterygota</taxon>
        <taxon>Neoptera</taxon>
        <taxon>Endopterygota</taxon>
        <taxon>Lepidoptera</taxon>
        <taxon>Glossata</taxon>
        <taxon>Ditrysia</taxon>
        <taxon>Tortricoidea</taxon>
        <taxon>Tortricidae</taxon>
        <taxon>Tortricinae</taxon>
        <taxon>Choristoneura</taxon>
    </lineage>
</organism>
<comment type="caution">
    <text evidence="1">The sequence shown here is derived from an EMBL/GenBank/DDBJ whole genome shotgun (WGS) entry which is preliminary data.</text>
</comment>
<sequence>MWDWQFMEHIATETNKYAQQLAAQLMLSNNLHRQSRICDWQDTSSDELYVYMAINVAMGVVTKGRVSDYWNADETIFLTPRFRVYMSLRSFSLHFRDNRDMYTLNLSHSEAKLYKIQPVVDHLNNAFQSLYNLQQNIALDESLLQWKGLLEINQFIPNKAAVVGIKTYEICEPQTGSLWRFVVHAHKRTTTAASNTDPLQTFIPNIVLTLLQGLENKALLEGPRAVYTVREHYLKEYDFDPKLKGRKRRKPYSVIIFSFENVEYISASLRNWLNEDKKTCLWPNKKKIERKAININMTPEADWITLKDIRIIGHYANLKEVMAVEKCRQAASSSSEAETDNRKITKNKKYRDDSLSPPPPLSMKPIEELNEIHTVVDINLSSPRGTNLCPNSFDPVILGDDRLRAIYILPGHHGGATSRRHQQNVCSSMKGISPGHLVAQLIWQRNQHSRVRVHGT</sequence>
<accession>A0ACC0K1F2</accession>